<evidence type="ECO:0000256" key="2">
    <source>
        <dbReference type="ARBA" id="ARBA00022771"/>
    </source>
</evidence>
<accession>A0A1S9PF08</accession>
<dbReference type="InterPro" id="IPR002694">
    <property type="entry name" value="Znf_CHC2"/>
</dbReference>
<reference evidence="5 6" key="1">
    <citation type="submission" date="2016-07" db="EMBL/GenBank/DDBJ databases">
        <title>Genomic analysis of zinc-resistant bacterium Mucilaginibacter pedocola TBZ30.</title>
        <authorList>
            <person name="Huang J."/>
            <person name="Tang J."/>
        </authorList>
    </citation>
    <scope>NUCLEOTIDE SEQUENCE [LARGE SCALE GENOMIC DNA]</scope>
    <source>
        <strain evidence="5 6">TBZ30</strain>
    </source>
</reference>
<dbReference type="GO" id="GO:0003899">
    <property type="term" value="F:DNA-directed RNA polymerase activity"/>
    <property type="evidence" value="ECO:0007669"/>
    <property type="project" value="InterPro"/>
</dbReference>
<dbReference type="STRING" id="1792845.BC343_05080"/>
<dbReference type="InterPro" id="IPR050219">
    <property type="entry name" value="DnaG_primase"/>
</dbReference>
<sequence length="84" mass="9420">MPENLNLVEIASKHVLLQQSRKALKARCPFHKDDTTSLMITPQNNFFKCFGCGAEGGPIEFLMRIENKSRTEIVNGLAKQGFPL</sequence>
<dbReference type="GO" id="GO:0003677">
    <property type="term" value="F:DNA binding"/>
    <property type="evidence" value="ECO:0007669"/>
    <property type="project" value="InterPro"/>
</dbReference>
<evidence type="ECO:0000256" key="3">
    <source>
        <dbReference type="ARBA" id="ARBA00022833"/>
    </source>
</evidence>
<dbReference type="AlphaFoldDB" id="A0A1S9PF08"/>
<protein>
    <recommendedName>
        <fullName evidence="4">Zinc finger CHC2-type domain-containing protein</fullName>
    </recommendedName>
</protein>
<gene>
    <name evidence="5" type="ORF">BC343_05080</name>
</gene>
<dbReference type="GO" id="GO:0006269">
    <property type="term" value="P:DNA replication, synthesis of primer"/>
    <property type="evidence" value="ECO:0007669"/>
    <property type="project" value="TreeGrafter"/>
</dbReference>
<keyword evidence="3" id="KW-0862">Zinc</keyword>
<dbReference type="Gene3D" id="3.90.580.10">
    <property type="entry name" value="Zinc finger, CHC2-type domain"/>
    <property type="match status" value="1"/>
</dbReference>
<keyword evidence="1" id="KW-0479">Metal-binding</keyword>
<feature type="domain" description="Zinc finger CHC2-type" evidence="4">
    <location>
        <begin position="24"/>
        <end position="78"/>
    </location>
</feature>
<dbReference type="InterPro" id="IPR036977">
    <property type="entry name" value="DNA_primase_Znf_CHC2"/>
</dbReference>
<evidence type="ECO:0000256" key="1">
    <source>
        <dbReference type="ARBA" id="ARBA00022723"/>
    </source>
</evidence>
<dbReference type="GO" id="GO:0008270">
    <property type="term" value="F:zinc ion binding"/>
    <property type="evidence" value="ECO:0007669"/>
    <property type="project" value="UniProtKB-KW"/>
</dbReference>
<evidence type="ECO:0000313" key="5">
    <source>
        <dbReference type="EMBL" id="OOQ59545.1"/>
    </source>
</evidence>
<dbReference type="Proteomes" id="UP000189739">
    <property type="component" value="Unassembled WGS sequence"/>
</dbReference>
<dbReference type="GO" id="GO:0005737">
    <property type="term" value="C:cytoplasm"/>
    <property type="evidence" value="ECO:0007669"/>
    <property type="project" value="TreeGrafter"/>
</dbReference>
<dbReference type="Pfam" id="PF01807">
    <property type="entry name" value="Zn_ribbon_DnaG"/>
    <property type="match status" value="1"/>
</dbReference>
<name>A0A1S9PF08_9SPHI</name>
<dbReference type="SMART" id="SM00400">
    <property type="entry name" value="ZnF_CHCC"/>
    <property type="match status" value="1"/>
</dbReference>
<evidence type="ECO:0000259" key="4">
    <source>
        <dbReference type="SMART" id="SM00400"/>
    </source>
</evidence>
<keyword evidence="2" id="KW-0863">Zinc-finger</keyword>
<dbReference type="SUPFAM" id="SSF57783">
    <property type="entry name" value="Zinc beta-ribbon"/>
    <property type="match status" value="1"/>
</dbReference>
<dbReference type="PANTHER" id="PTHR30313:SF2">
    <property type="entry name" value="DNA PRIMASE"/>
    <property type="match status" value="1"/>
</dbReference>
<organism evidence="5 6">
    <name type="scientific">Mucilaginibacter pedocola</name>
    <dbReference type="NCBI Taxonomy" id="1792845"/>
    <lineage>
        <taxon>Bacteria</taxon>
        <taxon>Pseudomonadati</taxon>
        <taxon>Bacteroidota</taxon>
        <taxon>Sphingobacteriia</taxon>
        <taxon>Sphingobacteriales</taxon>
        <taxon>Sphingobacteriaceae</taxon>
        <taxon>Mucilaginibacter</taxon>
    </lineage>
</organism>
<dbReference type="OrthoDB" id="9804281at2"/>
<evidence type="ECO:0000313" key="6">
    <source>
        <dbReference type="Proteomes" id="UP000189739"/>
    </source>
</evidence>
<dbReference type="RefSeq" id="WP_078348276.1">
    <property type="nucleotide sequence ID" value="NZ_MBTF01000012.1"/>
</dbReference>
<dbReference type="PANTHER" id="PTHR30313">
    <property type="entry name" value="DNA PRIMASE"/>
    <property type="match status" value="1"/>
</dbReference>
<dbReference type="EMBL" id="MBTF01000012">
    <property type="protein sequence ID" value="OOQ59545.1"/>
    <property type="molecule type" value="Genomic_DNA"/>
</dbReference>
<keyword evidence="6" id="KW-1185">Reference proteome</keyword>
<proteinExistence type="predicted"/>
<comment type="caution">
    <text evidence="5">The sequence shown here is derived from an EMBL/GenBank/DDBJ whole genome shotgun (WGS) entry which is preliminary data.</text>
</comment>